<evidence type="ECO:0000256" key="3">
    <source>
        <dbReference type="ARBA" id="ARBA00022837"/>
    </source>
</evidence>
<dbReference type="PANTHER" id="PTHR16146:SF46">
    <property type="entry name" value="INTELECTIN-1A-RELATED"/>
    <property type="match status" value="1"/>
</dbReference>
<dbReference type="AlphaFoldDB" id="A7T9G6"/>
<name>A7T9G6_NEMVE</name>
<keyword evidence="3" id="KW-0106">Calcium</keyword>
<dbReference type="Gene3D" id="3.90.215.10">
    <property type="entry name" value="Gamma Fibrinogen, chain A, domain 1"/>
    <property type="match status" value="1"/>
</dbReference>
<dbReference type="GO" id="GO:0046872">
    <property type="term" value="F:metal ion binding"/>
    <property type="evidence" value="ECO:0007669"/>
    <property type="project" value="UniProtKB-KW"/>
</dbReference>
<evidence type="ECO:0000256" key="2">
    <source>
        <dbReference type="ARBA" id="ARBA00022734"/>
    </source>
</evidence>
<dbReference type="HOGENOM" id="CLU_988927_0_0_1"/>
<evidence type="ECO:0000256" key="1">
    <source>
        <dbReference type="ARBA" id="ARBA00022723"/>
    </source>
</evidence>
<dbReference type="EMBL" id="DS473366">
    <property type="protein sequence ID" value="EDO27359.1"/>
    <property type="molecule type" value="Genomic_DNA"/>
</dbReference>
<evidence type="ECO:0008006" key="7">
    <source>
        <dbReference type="Google" id="ProtNLM"/>
    </source>
</evidence>
<reference evidence="5 6" key="1">
    <citation type="journal article" date="2007" name="Science">
        <title>Sea anemone genome reveals ancestral eumetazoan gene repertoire and genomic organization.</title>
        <authorList>
            <person name="Putnam N.H."/>
            <person name="Srivastava M."/>
            <person name="Hellsten U."/>
            <person name="Dirks B."/>
            <person name="Chapman J."/>
            <person name="Salamov A."/>
            <person name="Terry A."/>
            <person name="Shapiro H."/>
            <person name="Lindquist E."/>
            <person name="Kapitonov V.V."/>
            <person name="Jurka J."/>
            <person name="Genikhovich G."/>
            <person name="Grigoriev I.V."/>
            <person name="Lucas S.M."/>
            <person name="Steele R.E."/>
            <person name="Finnerty J.R."/>
            <person name="Technau U."/>
            <person name="Martindale M.Q."/>
            <person name="Rokhsar D.S."/>
        </authorList>
    </citation>
    <scope>NUCLEOTIDE SEQUENCE [LARGE SCALE GENOMIC DNA]</scope>
    <source>
        <strain evidence="6">CH2 X CH6</strain>
    </source>
</reference>
<keyword evidence="1" id="KW-0479">Metal-binding</keyword>
<dbReference type="InParanoid" id="A7T9G6"/>
<keyword evidence="2" id="KW-0430">Lectin</keyword>
<proteinExistence type="predicted"/>
<dbReference type="SUPFAM" id="SSF56496">
    <property type="entry name" value="Fibrinogen C-terminal domain-like"/>
    <property type="match status" value="1"/>
</dbReference>
<dbReference type="NCBIfam" id="NF040941">
    <property type="entry name" value="GGGWT_bact"/>
    <property type="match status" value="1"/>
</dbReference>
<evidence type="ECO:0000313" key="6">
    <source>
        <dbReference type="Proteomes" id="UP000001593"/>
    </source>
</evidence>
<dbReference type="GO" id="GO:0005615">
    <property type="term" value="C:extracellular space"/>
    <property type="evidence" value="ECO:0000318"/>
    <property type="project" value="GO_Central"/>
</dbReference>
<feature type="non-terminal residue" evidence="5">
    <location>
        <position position="1"/>
    </location>
</feature>
<protein>
    <recommendedName>
        <fullName evidence="7">Fibrinogen C-terminal domain-containing protein</fullName>
    </recommendedName>
</protein>
<dbReference type="eggNOG" id="ENOG502STVB">
    <property type="taxonomic scope" value="Eukaryota"/>
</dbReference>
<keyword evidence="4" id="KW-1015">Disulfide bond</keyword>
<dbReference type="InterPro" id="IPR036056">
    <property type="entry name" value="Fibrinogen-like_C"/>
</dbReference>
<dbReference type="Proteomes" id="UP000001593">
    <property type="component" value="Unassembled WGS sequence"/>
</dbReference>
<evidence type="ECO:0000256" key="4">
    <source>
        <dbReference type="ARBA" id="ARBA00023157"/>
    </source>
</evidence>
<sequence length="282" mass="32037">AHSCRHLQKIGREKGITYPSGIYTINPGRRGNVKTYCDMSRDGGGWTLLVTSHTNTWTPSVVRKRNENKPSLDDDFSILSEADSIKDEMYVKGATFEYRIEAQQFGRWGGIWTAPRHYTFLSTNNSQQGVELVRRFDEWVYHDYGIEKTMPWIHGATLTTSRNATHVAYGTITGNDPKSYPAAWINEKEHERHPINICVSDGTKLVYTDSQCDGRDAVFLYVGLTLKHECSGKYVCPEGRTGYDFLVLKTKCDADIEKFNSVRKYGIRTTSGSLTDTKDDYD</sequence>
<keyword evidence="6" id="KW-1185">Reference proteome</keyword>
<dbReference type="GO" id="GO:0070492">
    <property type="term" value="F:oligosaccharide binding"/>
    <property type="evidence" value="ECO:0000318"/>
    <property type="project" value="GO_Central"/>
</dbReference>
<dbReference type="PhylomeDB" id="A7T9G6"/>
<evidence type="ECO:0000313" key="5">
    <source>
        <dbReference type="EMBL" id="EDO27359.1"/>
    </source>
</evidence>
<organism evidence="5 6">
    <name type="scientific">Nematostella vectensis</name>
    <name type="common">Starlet sea anemone</name>
    <dbReference type="NCBI Taxonomy" id="45351"/>
    <lineage>
        <taxon>Eukaryota</taxon>
        <taxon>Metazoa</taxon>
        <taxon>Cnidaria</taxon>
        <taxon>Anthozoa</taxon>
        <taxon>Hexacorallia</taxon>
        <taxon>Actiniaria</taxon>
        <taxon>Edwardsiidae</taxon>
        <taxon>Nematostella</taxon>
    </lineage>
</organism>
<dbReference type="Gene3D" id="2.80.10.50">
    <property type="match status" value="1"/>
</dbReference>
<accession>A7T9G6</accession>
<gene>
    <name evidence="5" type="ORF">NEMVEDRAFT_v1g224158</name>
</gene>
<dbReference type="InterPro" id="IPR014716">
    <property type="entry name" value="Fibrinogen_a/b/g_C_1"/>
</dbReference>
<dbReference type="PANTHER" id="PTHR16146">
    <property type="entry name" value="INTELECTIN"/>
    <property type="match status" value="1"/>
</dbReference>